<dbReference type="PANTHER" id="PTHR10836">
    <property type="entry name" value="GLYCERALDEHYDE 3-PHOSPHATE DEHYDROGENASE"/>
    <property type="match status" value="1"/>
</dbReference>
<dbReference type="EC" id="1.2.1.12" evidence="3"/>
<organism evidence="10 11">
    <name type="scientific">Heterocephalus glaber</name>
    <name type="common">Naked mole rat</name>
    <dbReference type="NCBI Taxonomy" id="10181"/>
    <lineage>
        <taxon>Eukaryota</taxon>
        <taxon>Metazoa</taxon>
        <taxon>Chordata</taxon>
        <taxon>Craniata</taxon>
        <taxon>Vertebrata</taxon>
        <taxon>Euteleostomi</taxon>
        <taxon>Mammalia</taxon>
        <taxon>Eutheria</taxon>
        <taxon>Euarchontoglires</taxon>
        <taxon>Glires</taxon>
        <taxon>Rodentia</taxon>
        <taxon>Hystricomorpha</taxon>
        <taxon>Bathyergidae</taxon>
        <taxon>Heterocephalus</taxon>
    </lineage>
</organism>
<evidence type="ECO:0000313" key="10">
    <source>
        <dbReference type="EMBL" id="EHB16966.1"/>
    </source>
</evidence>
<dbReference type="Gene3D" id="3.40.50.720">
    <property type="entry name" value="NAD(P)-binding Rossmann-like Domain"/>
    <property type="match status" value="1"/>
</dbReference>
<comment type="catalytic activity">
    <reaction evidence="8">
        <text>D-glyceraldehyde 3-phosphate + phosphate + NAD(+) = (2R)-3-phospho-glyceroyl phosphate + NADH + H(+)</text>
        <dbReference type="Rhea" id="RHEA:10300"/>
        <dbReference type="ChEBI" id="CHEBI:15378"/>
        <dbReference type="ChEBI" id="CHEBI:43474"/>
        <dbReference type="ChEBI" id="CHEBI:57540"/>
        <dbReference type="ChEBI" id="CHEBI:57604"/>
        <dbReference type="ChEBI" id="CHEBI:57945"/>
        <dbReference type="ChEBI" id="CHEBI:59776"/>
        <dbReference type="EC" id="1.2.1.12"/>
    </reaction>
</comment>
<dbReference type="GO" id="GO:0004365">
    <property type="term" value="F:glyceraldehyde-3-phosphate dehydrogenase (NAD+) (phosphorylating) activity"/>
    <property type="evidence" value="ECO:0007669"/>
    <property type="project" value="UniProtKB-EC"/>
</dbReference>
<dbReference type="GO" id="GO:0051287">
    <property type="term" value="F:NAD binding"/>
    <property type="evidence" value="ECO:0007669"/>
    <property type="project" value="InterPro"/>
</dbReference>
<evidence type="ECO:0000256" key="7">
    <source>
        <dbReference type="ARBA" id="ARBA00023152"/>
    </source>
</evidence>
<dbReference type="InterPro" id="IPR020831">
    <property type="entry name" value="GlycerAld/Erythrose_P_DH"/>
</dbReference>
<dbReference type="SMART" id="SM00846">
    <property type="entry name" value="Gp_dh_N"/>
    <property type="match status" value="1"/>
</dbReference>
<evidence type="ECO:0000256" key="8">
    <source>
        <dbReference type="ARBA" id="ARBA00047698"/>
    </source>
</evidence>
<comment type="pathway">
    <text evidence="1">Carbohydrate degradation; glycolysis; pyruvate from D-glyceraldehyde 3-phosphate: step 1/5.</text>
</comment>
<dbReference type="STRING" id="10181.G5C605"/>
<evidence type="ECO:0000256" key="4">
    <source>
        <dbReference type="ARBA" id="ARBA00022490"/>
    </source>
</evidence>
<dbReference type="Pfam" id="PF00044">
    <property type="entry name" value="Gp_dh_N"/>
    <property type="match status" value="1"/>
</dbReference>
<dbReference type="InParanoid" id="G5C605"/>
<keyword evidence="5" id="KW-0560">Oxidoreductase</keyword>
<evidence type="ECO:0000256" key="2">
    <source>
        <dbReference type="ARBA" id="ARBA00007406"/>
    </source>
</evidence>
<keyword evidence="7" id="KW-0324">Glycolysis</keyword>
<feature type="domain" description="Glyceraldehyde 3-phosphate dehydrogenase NAD(P) binding" evidence="9">
    <location>
        <begin position="1"/>
        <end position="88"/>
    </location>
</feature>
<sequence>MKVKGNRSGCIRHLISRAAFNSGKIDTITINALLIDLSYMVYIVYVHDFIHGKFNGTVNTKNGKLVINGKAIFIFRECDPAKWGDAGTE</sequence>
<evidence type="ECO:0000259" key="9">
    <source>
        <dbReference type="SMART" id="SM00846"/>
    </source>
</evidence>
<evidence type="ECO:0000256" key="6">
    <source>
        <dbReference type="ARBA" id="ARBA00023027"/>
    </source>
</evidence>
<dbReference type="EMBL" id="JH173467">
    <property type="protein sequence ID" value="EHB16966.1"/>
    <property type="molecule type" value="Genomic_DNA"/>
</dbReference>
<dbReference type="SUPFAM" id="SSF51735">
    <property type="entry name" value="NAD(P)-binding Rossmann-fold domains"/>
    <property type="match status" value="1"/>
</dbReference>
<evidence type="ECO:0000256" key="3">
    <source>
        <dbReference type="ARBA" id="ARBA00013119"/>
    </source>
</evidence>
<dbReference type="GO" id="GO:0005829">
    <property type="term" value="C:cytosol"/>
    <property type="evidence" value="ECO:0007669"/>
    <property type="project" value="TreeGrafter"/>
</dbReference>
<name>G5C605_HETGA</name>
<dbReference type="Proteomes" id="UP000006813">
    <property type="component" value="Unassembled WGS sequence"/>
</dbReference>
<gene>
    <name evidence="10" type="ORF">GW7_02518</name>
</gene>
<proteinExistence type="inferred from homology"/>
<comment type="similarity">
    <text evidence="2">Belongs to the glyceraldehyde-3-phosphate dehydrogenase family.</text>
</comment>
<dbReference type="AlphaFoldDB" id="G5C605"/>
<keyword evidence="6" id="KW-0520">NAD</keyword>
<evidence type="ECO:0000256" key="5">
    <source>
        <dbReference type="ARBA" id="ARBA00023002"/>
    </source>
</evidence>
<evidence type="ECO:0000256" key="1">
    <source>
        <dbReference type="ARBA" id="ARBA00004869"/>
    </source>
</evidence>
<dbReference type="PANTHER" id="PTHR10836:SF111">
    <property type="entry name" value="GLYCERALDEHYDE-3-PHOSPHATE DEHYDROGENASE"/>
    <property type="match status" value="1"/>
</dbReference>
<dbReference type="InterPro" id="IPR036291">
    <property type="entry name" value="NAD(P)-bd_dom_sf"/>
</dbReference>
<reference evidence="10 11" key="1">
    <citation type="journal article" date="2011" name="Nature">
        <title>Genome sequencing reveals insights into physiology and longevity of the naked mole rat.</title>
        <authorList>
            <person name="Kim E.B."/>
            <person name="Fang X."/>
            <person name="Fushan A.A."/>
            <person name="Huang Z."/>
            <person name="Lobanov A.V."/>
            <person name="Han L."/>
            <person name="Marino S.M."/>
            <person name="Sun X."/>
            <person name="Turanov A.A."/>
            <person name="Yang P."/>
            <person name="Yim S.H."/>
            <person name="Zhao X."/>
            <person name="Kasaikina M.V."/>
            <person name="Stoletzki N."/>
            <person name="Peng C."/>
            <person name="Polak P."/>
            <person name="Xiong Z."/>
            <person name="Kiezun A."/>
            <person name="Zhu Y."/>
            <person name="Chen Y."/>
            <person name="Kryukov G.V."/>
            <person name="Zhang Q."/>
            <person name="Peshkin L."/>
            <person name="Yang L."/>
            <person name="Bronson R.T."/>
            <person name="Buffenstein R."/>
            <person name="Wang B."/>
            <person name="Han C."/>
            <person name="Li Q."/>
            <person name="Chen L."/>
            <person name="Zhao W."/>
            <person name="Sunyaev S.R."/>
            <person name="Park T.J."/>
            <person name="Zhang G."/>
            <person name="Wang J."/>
            <person name="Gladyshev V.N."/>
        </authorList>
    </citation>
    <scope>NUCLEOTIDE SEQUENCE [LARGE SCALE GENOMIC DNA]</scope>
</reference>
<dbReference type="GO" id="GO:0006096">
    <property type="term" value="P:glycolytic process"/>
    <property type="evidence" value="ECO:0007669"/>
    <property type="project" value="UniProtKB-KW"/>
</dbReference>
<dbReference type="InterPro" id="IPR020828">
    <property type="entry name" value="GlycerAld_3-P_DH_NAD(P)-bd"/>
</dbReference>
<evidence type="ECO:0000313" key="11">
    <source>
        <dbReference type="Proteomes" id="UP000006813"/>
    </source>
</evidence>
<accession>G5C605</accession>
<keyword evidence="4" id="KW-0963">Cytoplasm</keyword>
<protein>
    <recommendedName>
        <fullName evidence="3">glyceraldehyde-3-phosphate dehydrogenase (phosphorylating)</fullName>
        <ecNumber evidence="3">1.2.1.12</ecNumber>
    </recommendedName>
</protein>